<feature type="transmembrane region" description="Helical" evidence="2">
    <location>
        <begin position="279"/>
        <end position="301"/>
    </location>
</feature>
<dbReference type="EMBL" id="VJOY01000002">
    <property type="protein sequence ID" value="TRX76425.1"/>
    <property type="molecule type" value="Genomic_DNA"/>
</dbReference>
<organism evidence="4 5">
    <name type="scientific">Pseudomonas mangiferae</name>
    <dbReference type="NCBI Taxonomy" id="2593654"/>
    <lineage>
        <taxon>Bacteria</taxon>
        <taxon>Pseudomonadati</taxon>
        <taxon>Pseudomonadota</taxon>
        <taxon>Gammaproteobacteria</taxon>
        <taxon>Pseudomonadales</taxon>
        <taxon>Pseudomonadaceae</taxon>
        <taxon>Pseudomonas</taxon>
    </lineage>
</organism>
<dbReference type="RefSeq" id="WP_143487053.1">
    <property type="nucleotide sequence ID" value="NZ_VJOY01000002.1"/>
</dbReference>
<gene>
    <name evidence="4" type="ORF">FM069_04360</name>
</gene>
<dbReference type="InterPro" id="IPR050256">
    <property type="entry name" value="Glycosyltransferase_2"/>
</dbReference>
<dbReference type="InterPro" id="IPR001173">
    <property type="entry name" value="Glyco_trans_2-like"/>
</dbReference>
<keyword evidence="4" id="KW-0808">Transferase</keyword>
<dbReference type="PANTHER" id="PTHR48090:SF7">
    <property type="entry name" value="RFBJ PROTEIN"/>
    <property type="match status" value="1"/>
</dbReference>
<keyword evidence="1" id="KW-1003">Cell membrane</keyword>
<dbReference type="GO" id="GO:0016740">
    <property type="term" value="F:transferase activity"/>
    <property type="evidence" value="ECO:0007669"/>
    <property type="project" value="UniProtKB-KW"/>
</dbReference>
<dbReference type="SUPFAM" id="SSF53448">
    <property type="entry name" value="Nucleotide-diphospho-sugar transferases"/>
    <property type="match status" value="1"/>
</dbReference>
<feature type="domain" description="Glycosyltransferase 2-like" evidence="3">
    <location>
        <begin position="5"/>
        <end position="169"/>
    </location>
</feature>
<comment type="caution">
    <text evidence="4">The sequence shown here is derived from an EMBL/GenBank/DDBJ whole genome shotgun (WGS) entry which is preliminary data.</text>
</comment>
<reference evidence="4 5" key="1">
    <citation type="submission" date="2019-07" db="EMBL/GenBank/DDBJ databases">
        <title>Pseudomonas mangiferae sp. nov., isolated from bark of mango tree in Thailand.</title>
        <authorList>
            <person name="Srisuk N."/>
            <person name="Anurat P."/>
        </authorList>
    </citation>
    <scope>NUCLEOTIDE SEQUENCE [LARGE SCALE GENOMIC DNA]</scope>
    <source>
        <strain evidence="4 5">DMKU_BBB3-04</strain>
    </source>
</reference>
<feature type="transmembrane region" description="Helical" evidence="2">
    <location>
        <begin position="246"/>
        <end position="267"/>
    </location>
</feature>
<name>A0A553H3U6_9PSED</name>
<sequence>MKVAVAIPCYKVRSHILQVLAAMPPSVTAIYAVDDCCPDASGDFIEAHCQDPRVKVLRNPVNRGVGGAVATGYRQALADGMDIVVKVDGDGQMDPRLIPYFVRPILQGRADYTKGNRFYRHESLRSMPRVRLIGNAMLSFLTKLSCGYWNVMDPTNGYTAIHTQVLRELPLDKLETRYFFETDMLFRLNTVRAVVKDVPMDALYADETSGLDVRKVLPEFARKHLSRLLRRYGYNYWLRDFNIGSLYSLLGALFVLGGSLFGLAEWLNSDLQGVPATSGTVMLAGLPILIGTQLLIAFLHYDISSTPQEPLHPQLTPHSTHLE</sequence>
<dbReference type="OrthoDB" id="9808633at2"/>
<evidence type="ECO:0000256" key="1">
    <source>
        <dbReference type="ARBA" id="ARBA00022519"/>
    </source>
</evidence>
<proteinExistence type="predicted"/>
<evidence type="ECO:0000259" key="3">
    <source>
        <dbReference type="Pfam" id="PF00535"/>
    </source>
</evidence>
<dbReference type="AlphaFoldDB" id="A0A553H3U6"/>
<dbReference type="Gene3D" id="3.90.550.10">
    <property type="entry name" value="Spore Coat Polysaccharide Biosynthesis Protein SpsA, Chain A"/>
    <property type="match status" value="1"/>
</dbReference>
<dbReference type="InterPro" id="IPR029044">
    <property type="entry name" value="Nucleotide-diphossugar_trans"/>
</dbReference>
<keyword evidence="2" id="KW-0812">Transmembrane</keyword>
<evidence type="ECO:0000256" key="2">
    <source>
        <dbReference type="SAM" id="Phobius"/>
    </source>
</evidence>
<dbReference type="PANTHER" id="PTHR48090">
    <property type="entry name" value="UNDECAPRENYL-PHOSPHATE 4-DEOXY-4-FORMAMIDO-L-ARABINOSE TRANSFERASE-RELATED"/>
    <property type="match status" value="1"/>
</dbReference>
<accession>A0A553H3U6</accession>
<evidence type="ECO:0000313" key="5">
    <source>
        <dbReference type="Proteomes" id="UP000315235"/>
    </source>
</evidence>
<protein>
    <submittedName>
        <fullName evidence="4">Glycosyltransferase family 2 protein</fullName>
    </submittedName>
</protein>
<keyword evidence="2" id="KW-1133">Transmembrane helix</keyword>
<evidence type="ECO:0000313" key="4">
    <source>
        <dbReference type="EMBL" id="TRX76425.1"/>
    </source>
</evidence>
<keyword evidence="5" id="KW-1185">Reference proteome</keyword>
<keyword evidence="2" id="KW-0472">Membrane</keyword>
<keyword evidence="1" id="KW-0997">Cell inner membrane</keyword>
<dbReference type="CDD" id="cd04179">
    <property type="entry name" value="DPM_DPG-synthase_like"/>
    <property type="match status" value="1"/>
</dbReference>
<dbReference type="Proteomes" id="UP000315235">
    <property type="component" value="Unassembled WGS sequence"/>
</dbReference>
<dbReference type="Pfam" id="PF00535">
    <property type="entry name" value="Glycos_transf_2"/>
    <property type="match status" value="1"/>
</dbReference>